<name>A0A2I5T2F6_SERS3</name>
<proteinExistence type="predicted"/>
<dbReference type="CDD" id="cd00565">
    <property type="entry name" value="Ubl_ThiS"/>
    <property type="match status" value="1"/>
</dbReference>
<reference evidence="2" key="4">
    <citation type="submission" date="2017-11" db="EMBL/GenBank/DDBJ databases">
        <title>Complete genome sequence of Serratia sp. ATCC 39006.</title>
        <authorList>
            <person name="Hampton H.G."/>
            <person name="Jackson S.A."/>
            <person name="Jauregui R."/>
            <person name="Poulter G.T.M."/>
            <person name="Salmond G.P.C."/>
            <person name="Fineran P.C."/>
        </authorList>
    </citation>
    <scope>NUCLEOTIDE SEQUENCE</scope>
    <source>
        <strain evidence="2">ATCC 39006</strain>
    </source>
</reference>
<dbReference type="Gene3D" id="3.10.20.30">
    <property type="match status" value="1"/>
</dbReference>
<dbReference type="PANTHER" id="PTHR34472:SF1">
    <property type="entry name" value="SULFUR CARRIER PROTEIN THIS"/>
    <property type="match status" value="1"/>
</dbReference>
<protein>
    <submittedName>
        <fullName evidence="2">Sulfur carrier protein ThiS</fullName>
    </submittedName>
</protein>
<keyword evidence="3" id="KW-1185">Reference proteome</keyword>
<dbReference type="AlphaFoldDB" id="A0A2I5T2F6"/>
<dbReference type="OrthoDB" id="6388078at2"/>
<dbReference type="InterPro" id="IPR003749">
    <property type="entry name" value="ThiS/MoaD-like"/>
</dbReference>
<dbReference type="KEGG" id="sera:Ser39006_002315"/>
<reference evidence="2 3" key="1">
    <citation type="journal article" date="2013" name="Genome Announc.">
        <title>Draft genome sequence of Serratia sp. strain ATCC 39006, a model bacterium for analysis of the biosynthesis and regulation of prodigiosin, a carbapenem, and gas vesicles.</title>
        <authorList>
            <person name="Fineran P.C."/>
            <person name="Iglesias Cans M.C."/>
            <person name="Ramsay J.P."/>
            <person name="Wilf N.M."/>
            <person name="Cossyleon D."/>
            <person name="McNeil M.B."/>
            <person name="Williamson N.R."/>
            <person name="Monson R.E."/>
            <person name="Becher S.A."/>
            <person name="Stanton J.A."/>
            <person name="Brugger K."/>
            <person name="Brown S.D."/>
            <person name="Salmond G.P."/>
        </authorList>
    </citation>
    <scope>NUCLEOTIDE SEQUENCE [LARGE SCALE GENOMIC DNA]</scope>
    <source>
        <strain evidence="2">ATCC 39006</strain>
        <strain evidence="3">ATCC 39006 / SC 11482</strain>
    </source>
</reference>
<evidence type="ECO:0000313" key="4">
    <source>
        <dbReference type="Proteomes" id="UP000233778"/>
    </source>
</evidence>
<accession>A0A2I5T2F6</accession>
<organism evidence="2 3">
    <name type="scientific">Serratia sp. (strain ATCC 39006)</name>
    <name type="common">Prodigiosinella confusarubida</name>
    <dbReference type="NCBI Taxonomy" id="104623"/>
    <lineage>
        <taxon>Bacteria</taxon>
        <taxon>Pseudomonadati</taxon>
        <taxon>Pseudomonadota</taxon>
        <taxon>Gammaproteobacteria</taxon>
        <taxon>Enterobacterales</taxon>
        <taxon>Pectobacteriaceae</taxon>
        <taxon>Prodigiosinella</taxon>
    </lineage>
</organism>
<evidence type="ECO:0000313" key="3">
    <source>
        <dbReference type="Proteomes" id="UP000017700"/>
    </source>
</evidence>
<reference evidence="2" key="2">
    <citation type="submission" date="2013-09" db="EMBL/GenBank/DDBJ databases">
        <authorList>
            <person name="Wang G."/>
            <person name="Yang Y."/>
            <person name="Su Y."/>
        </authorList>
    </citation>
    <scope>NUCLEOTIDE SEQUENCE</scope>
    <source>
        <strain evidence="2">ATCC 39006</strain>
    </source>
</reference>
<dbReference type="Proteomes" id="UP000233778">
    <property type="component" value="Chromosome"/>
</dbReference>
<dbReference type="NCBIfam" id="TIGR01683">
    <property type="entry name" value="thiS"/>
    <property type="match status" value="1"/>
</dbReference>
<dbReference type="PANTHER" id="PTHR34472">
    <property type="entry name" value="SULFUR CARRIER PROTEIN THIS"/>
    <property type="match status" value="1"/>
</dbReference>
<dbReference type="EMBL" id="CP025085">
    <property type="protein sequence ID" value="AUG98757.1"/>
    <property type="molecule type" value="Genomic_DNA"/>
</dbReference>
<dbReference type="STRING" id="104623.Ser39006_00785"/>
<dbReference type="EMBL" id="CP025084">
    <property type="protein sequence ID" value="AUH03072.1"/>
    <property type="molecule type" value="Genomic_DNA"/>
</dbReference>
<dbReference type="InterPro" id="IPR010035">
    <property type="entry name" value="Thi_S"/>
</dbReference>
<dbReference type="Proteomes" id="UP000017700">
    <property type="component" value="Chromosome"/>
</dbReference>
<dbReference type="KEGG" id="serq:CWC46_02315"/>
<sequence length="66" mass="7482">MKIRLNEETLELEKPVNIEQLLNQLNRLQPGTALAINQIIIPRSAWHQHQVQEGDDILLFQAIAGG</sequence>
<dbReference type="Pfam" id="PF02597">
    <property type="entry name" value="ThiS"/>
    <property type="match status" value="1"/>
</dbReference>
<gene>
    <name evidence="1" type="ORF">CWC46_02315</name>
    <name evidence="2" type="ORF">Ser39006_002315</name>
</gene>
<dbReference type="InterPro" id="IPR016155">
    <property type="entry name" value="Mopterin_synth/thiamin_S_b"/>
</dbReference>
<evidence type="ECO:0000313" key="2">
    <source>
        <dbReference type="EMBL" id="AUH03072.1"/>
    </source>
</evidence>
<dbReference type="InterPro" id="IPR012675">
    <property type="entry name" value="Beta-grasp_dom_sf"/>
</dbReference>
<dbReference type="SUPFAM" id="SSF54285">
    <property type="entry name" value="MoaD/ThiS"/>
    <property type="match status" value="1"/>
</dbReference>
<evidence type="ECO:0000313" key="1">
    <source>
        <dbReference type="EMBL" id="AUG98757.1"/>
    </source>
</evidence>
<dbReference type="RefSeq" id="WP_021014059.1">
    <property type="nucleotide sequence ID" value="NZ_CP025084.1"/>
</dbReference>
<reference evidence="1 4" key="3">
    <citation type="submission" date="2017-11" db="EMBL/GenBank/DDBJ databases">
        <title>Complete genome sequence of Serratia sp. ATCC 39006 LacA.</title>
        <authorList>
            <person name="Hampton H.G."/>
            <person name="Jackson S.A."/>
            <person name="Jauregui R."/>
            <person name="Poulter G.T.M."/>
            <person name="Salmond G.P.C."/>
            <person name="Fineran P.C."/>
        </authorList>
    </citation>
    <scope>NUCLEOTIDE SEQUENCE [LARGE SCALE GENOMIC DNA]</scope>
    <source>
        <strain evidence="1 4">ATCC 39006</strain>
    </source>
</reference>